<dbReference type="EMBL" id="CAJJDP010000055">
    <property type="protein sequence ID" value="CAD8170190.1"/>
    <property type="molecule type" value="Genomic_DNA"/>
</dbReference>
<reference evidence="2" key="1">
    <citation type="submission" date="2021-01" db="EMBL/GenBank/DDBJ databases">
        <authorList>
            <consortium name="Genoscope - CEA"/>
            <person name="William W."/>
        </authorList>
    </citation>
    <scope>NUCLEOTIDE SEQUENCE</scope>
</reference>
<dbReference type="OMA" id="IKRICHY"/>
<sequence>MIYFQQSCLEEKKQDMVKNQASLLSPQQLEDTLERIKECREEFMASLQEYLTIRLSSDDQEPCEEVIQIIKNLCTKLVDKPLWNFKELVAELELQLERHIDDYIVFNQVKQLISSLNAQYSNKFNQISSCYLKSIKSEKAIPKQQIKRICHYDEVQELIPNAQDRVEEINQHLLSFIHHDSLMQVDPWGCPFQSSFGVTLTDQDISYKAKKLNVDIILIDTFGIKQSISQKLFLLFPNYETILPQLSSSININKGNLQQALSNIYDVSHVLVDWPNILTLKGKGVLCCNFDGFVSNEFISFYFGEVYTPQRWFEKQTVFNKRMQDGNRKSCFQSPYAEFLINDNLLFIDPTRYGNIALHISYSCDPNCKLVTVQINSSYQLAIFTLKKINYLEELTLPFPSTSNDLCLCGSIYCKRLSQLEAFNNRLTQNYPNYIQRNALLLQSTICGKINNQTAIPDWLSNWEKLNSNQDQINILTCVDKVKFVLNTLNVNTPPLYLVFDTFEIFWKNSDNNKPKNELKQSIFNEVKTMLMRHSDRKECQEGLEIIQLMKSIIESKDKYKMQLTRLLLLVLSELLLKMDSAPFHNEGLSTILYFMSFTHTYFSSTQYEGFIGKPYEENEFQYIPQPKNKQKLTLSKMYTPQYIWGQLINWNKQTLQNPQSSMAQERRGVLCYPSLILSFDNKHKLFPYQCKTREKYLEYFYTKSDIQPDLSIWSYKNQYNIYGTIFFEQCFSQQIVGEQFIAEISKCGQGSFVNKFKFWLSIESRFNQDNQMIEYLNFIYEKYFVNIDNQLSKFNSNSECTEQITKKIKQNNHSTIIEETQQGQF</sequence>
<evidence type="ECO:0000313" key="3">
    <source>
        <dbReference type="Proteomes" id="UP000683925"/>
    </source>
</evidence>
<protein>
    <recommendedName>
        <fullName evidence="1">SET domain-containing protein</fullName>
    </recommendedName>
</protein>
<dbReference type="Pfam" id="PF19633">
    <property type="entry name" value="SDG2_C"/>
    <property type="match status" value="1"/>
</dbReference>
<dbReference type="OrthoDB" id="308383at2759"/>
<dbReference type="InterPro" id="IPR045606">
    <property type="entry name" value="ATXR3_C"/>
</dbReference>
<name>A0A8S1UYR0_PAROT</name>
<dbReference type="SMART" id="SM00317">
    <property type="entry name" value="SET"/>
    <property type="match status" value="1"/>
</dbReference>
<gene>
    <name evidence="2" type="ORF">POCTA_138.1.T0550039</name>
</gene>
<dbReference type="AlphaFoldDB" id="A0A8S1UYR0"/>
<proteinExistence type="predicted"/>
<evidence type="ECO:0000259" key="1">
    <source>
        <dbReference type="SMART" id="SM00317"/>
    </source>
</evidence>
<organism evidence="2 3">
    <name type="scientific">Paramecium octaurelia</name>
    <dbReference type="NCBI Taxonomy" id="43137"/>
    <lineage>
        <taxon>Eukaryota</taxon>
        <taxon>Sar</taxon>
        <taxon>Alveolata</taxon>
        <taxon>Ciliophora</taxon>
        <taxon>Intramacronucleata</taxon>
        <taxon>Oligohymenophorea</taxon>
        <taxon>Peniculida</taxon>
        <taxon>Parameciidae</taxon>
        <taxon>Paramecium</taxon>
    </lineage>
</organism>
<dbReference type="Proteomes" id="UP000683925">
    <property type="component" value="Unassembled WGS sequence"/>
</dbReference>
<dbReference type="Pfam" id="PF00856">
    <property type="entry name" value="SET"/>
    <property type="match status" value="1"/>
</dbReference>
<keyword evidence="3" id="KW-1185">Reference proteome</keyword>
<dbReference type="PANTHER" id="PTHR46655">
    <property type="entry name" value="HISTONE-LYSINE N-METHYLTRANSFERASE ATXR3"/>
    <property type="match status" value="1"/>
</dbReference>
<dbReference type="PANTHER" id="PTHR46655:SF1">
    <property type="entry name" value="HISTONE-LYSINE N-METHYLTRANSFERASE ATXR3"/>
    <property type="match status" value="1"/>
</dbReference>
<accession>A0A8S1UYR0</accession>
<comment type="caution">
    <text evidence="2">The sequence shown here is derived from an EMBL/GenBank/DDBJ whole genome shotgun (WGS) entry which is preliminary data.</text>
</comment>
<feature type="domain" description="SET" evidence="1">
    <location>
        <begin position="270"/>
        <end position="406"/>
    </location>
</feature>
<dbReference type="InterPro" id="IPR001214">
    <property type="entry name" value="SET_dom"/>
</dbReference>
<evidence type="ECO:0000313" key="2">
    <source>
        <dbReference type="EMBL" id="CAD8170190.1"/>
    </source>
</evidence>